<dbReference type="Gene3D" id="1.25.40.10">
    <property type="entry name" value="Tetratricopeptide repeat domain"/>
    <property type="match status" value="1"/>
</dbReference>
<dbReference type="FunFam" id="3.40.50.300:FF:001025">
    <property type="entry name" value="ATPase family, AAA domain-containing 2B"/>
    <property type="match status" value="1"/>
</dbReference>
<evidence type="ECO:0000313" key="7">
    <source>
        <dbReference type="Proteomes" id="UP000548476"/>
    </source>
</evidence>
<dbReference type="GO" id="GO:0016887">
    <property type="term" value="F:ATP hydrolysis activity"/>
    <property type="evidence" value="ECO:0007669"/>
    <property type="project" value="InterPro"/>
</dbReference>
<name>A0A841FPY8_9ACTN</name>
<dbReference type="InterPro" id="IPR027417">
    <property type="entry name" value="P-loop_NTPase"/>
</dbReference>
<dbReference type="SUPFAM" id="SSF48452">
    <property type="entry name" value="TPR-like"/>
    <property type="match status" value="1"/>
</dbReference>
<dbReference type="Gene3D" id="3.40.50.300">
    <property type="entry name" value="P-loop containing nucleotide triphosphate hydrolases"/>
    <property type="match status" value="1"/>
</dbReference>
<dbReference type="SUPFAM" id="SSF52540">
    <property type="entry name" value="P-loop containing nucleoside triphosphate hydrolases"/>
    <property type="match status" value="1"/>
</dbReference>
<dbReference type="Pfam" id="PF00004">
    <property type="entry name" value="AAA"/>
    <property type="match status" value="1"/>
</dbReference>
<dbReference type="Pfam" id="PF17862">
    <property type="entry name" value="AAA_lid_3"/>
    <property type="match status" value="1"/>
</dbReference>
<dbReference type="Gene3D" id="1.10.8.60">
    <property type="match status" value="1"/>
</dbReference>
<dbReference type="InterPro" id="IPR003960">
    <property type="entry name" value="ATPase_AAA_CS"/>
</dbReference>
<evidence type="ECO:0000313" key="6">
    <source>
        <dbReference type="EMBL" id="MBB6035622.1"/>
    </source>
</evidence>
<dbReference type="InterPro" id="IPR041569">
    <property type="entry name" value="AAA_lid_3"/>
</dbReference>
<evidence type="ECO:0000256" key="1">
    <source>
        <dbReference type="ARBA" id="ARBA00022741"/>
    </source>
</evidence>
<dbReference type="AlphaFoldDB" id="A0A841FPY8"/>
<proteinExistence type="inferred from homology"/>
<feature type="domain" description="AAA+ ATPase" evidence="5">
    <location>
        <begin position="157"/>
        <end position="294"/>
    </location>
</feature>
<evidence type="ECO:0000256" key="3">
    <source>
        <dbReference type="ARBA" id="ARBA00023054"/>
    </source>
</evidence>
<keyword evidence="7" id="KW-1185">Reference proteome</keyword>
<dbReference type="GO" id="GO:0005524">
    <property type="term" value="F:ATP binding"/>
    <property type="evidence" value="ECO:0007669"/>
    <property type="project" value="UniProtKB-KW"/>
</dbReference>
<keyword evidence="2 4" id="KW-0067">ATP-binding</keyword>
<gene>
    <name evidence="6" type="ORF">HNR73_003486</name>
</gene>
<dbReference type="InterPro" id="IPR011990">
    <property type="entry name" value="TPR-like_helical_dom_sf"/>
</dbReference>
<dbReference type="EMBL" id="JACHGT010000007">
    <property type="protein sequence ID" value="MBB6035622.1"/>
    <property type="molecule type" value="Genomic_DNA"/>
</dbReference>
<protein>
    <submittedName>
        <fullName evidence="6">SpoVK/Ycf46/Vps4 family AAA+-type ATPase</fullName>
    </submittedName>
</protein>
<dbReference type="InterPro" id="IPR050168">
    <property type="entry name" value="AAA_ATPase_domain"/>
</dbReference>
<dbReference type="SMART" id="SM00382">
    <property type="entry name" value="AAA"/>
    <property type="match status" value="1"/>
</dbReference>
<dbReference type="PANTHER" id="PTHR23077:SF171">
    <property type="entry name" value="NUCLEAR VALOSIN-CONTAINING PROTEIN-LIKE"/>
    <property type="match status" value="1"/>
</dbReference>
<dbReference type="Proteomes" id="UP000548476">
    <property type="component" value="Unassembled WGS sequence"/>
</dbReference>
<dbReference type="InterPro" id="IPR003593">
    <property type="entry name" value="AAA+_ATPase"/>
</dbReference>
<comment type="similarity">
    <text evidence="4">Belongs to the AAA ATPase family.</text>
</comment>
<dbReference type="PROSITE" id="PS00674">
    <property type="entry name" value="AAA"/>
    <property type="match status" value="1"/>
</dbReference>
<dbReference type="Pfam" id="PF14561">
    <property type="entry name" value="TPR_20"/>
    <property type="match status" value="1"/>
</dbReference>
<comment type="caution">
    <text evidence="6">The sequence shown here is derived from an EMBL/GenBank/DDBJ whole genome shotgun (WGS) entry which is preliminary data.</text>
</comment>
<dbReference type="PANTHER" id="PTHR23077">
    <property type="entry name" value="AAA-FAMILY ATPASE"/>
    <property type="match status" value="1"/>
</dbReference>
<dbReference type="InterPro" id="IPR003959">
    <property type="entry name" value="ATPase_AAA_core"/>
</dbReference>
<evidence type="ECO:0000256" key="2">
    <source>
        <dbReference type="ARBA" id="ARBA00022840"/>
    </source>
</evidence>
<dbReference type="RefSeq" id="WP_184788497.1">
    <property type="nucleotide sequence ID" value="NZ_BONT01000082.1"/>
</dbReference>
<organism evidence="6 7">
    <name type="scientific">Phytomonospora endophytica</name>
    <dbReference type="NCBI Taxonomy" id="714109"/>
    <lineage>
        <taxon>Bacteria</taxon>
        <taxon>Bacillati</taxon>
        <taxon>Actinomycetota</taxon>
        <taxon>Actinomycetes</taxon>
        <taxon>Micromonosporales</taxon>
        <taxon>Micromonosporaceae</taxon>
        <taxon>Phytomonospora</taxon>
    </lineage>
</organism>
<keyword evidence="3" id="KW-0175">Coiled coil</keyword>
<sequence>MSTPDSPLLRSLLAAVEAAPDDVPLRLHVAEQLLTAGRADEATVHIGAALQREPGSGAARALMARVLGGPTGETPAEFDWKRAEQELGVEVPPRFTAERDATETTAPVPGEESHEITVESVRLSDVAGMERVKERLETAFLAPMRNERLRRLFGKSLRGGLLLYGPPGCGKTFIARAVAGELGAGFMAVSIADVLDMWIGNSEKSLAEIFATARRNKPCVLFFDELDGLGGKRARMHASGIRNTVTQLLTELDSVASGNDGVFVLAATNHPWDIDSALRRPGRLDRTILVLPPDAAAREALLRSALAERPIAGIDLPGIVAATEGFSGADLVHLCDSAAEKAMIDSIRDGEVRMIEMRDFTAALGEVASSVGPWFDTARNVAMFANEGGVYDELVAYMKKRRQW</sequence>
<evidence type="ECO:0000256" key="4">
    <source>
        <dbReference type="RuleBase" id="RU003651"/>
    </source>
</evidence>
<accession>A0A841FPY8</accession>
<evidence type="ECO:0000259" key="5">
    <source>
        <dbReference type="SMART" id="SM00382"/>
    </source>
</evidence>
<reference evidence="6 7" key="1">
    <citation type="submission" date="2020-08" db="EMBL/GenBank/DDBJ databases">
        <title>Genomic Encyclopedia of Type Strains, Phase IV (KMG-IV): sequencing the most valuable type-strain genomes for metagenomic binning, comparative biology and taxonomic classification.</title>
        <authorList>
            <person name="Goeker M."/>
        </authorList>
    </citation>
    <scope>NUCLEOTIDE SEQUENCE [LARGE SCALE GENOMIC DNA]</scope>
    <source>
        <strain evidence="6 7">YIM 65646</strain>
    </source>
</reference>
<keyword evidence="1 4" id="KW-0547">Nucleotide-binding</keyword>